<dbReference type="InterPro" id="IPR000734">
    <property type="entry name" value="TAG_lipase"/>
</dbReference>
<dbReference type="OrthoDB" id="199913at2759"/>
<dbReference type="GO" id="GO:0005615">
    <property type="term" value="C:extracellular space"/>
    <property type="evidence" value="ECO:0007669"/>
    <property type="project" value="TreeGrafter"/>
</dbReference>
<dbReference type="InterPro" id="IPR029058">
    <property type="entry name" value="AB_hydrolase_fold"/>
</dbReference>
<proteinExistence type="inferred from homology"/>
<dbReference type="PANTHER" id="PTHR11610">
    <property type="entry name" value="LIPASE"/>
    <property type="match status" value="1"/>
</dbReference>
<dbReference type="Proteomes" id="UP001107558">
    <property type="component" value="Chromosome 4"/>
</dbReference>
<dbReference type="EMBL" id="JADBJN010000004">
    <property type="protein sequence ID" value="KAG5668796.1"/>
    <property type="molecule type" value="Genomic_DNA"/>
</dbReference>
<organism evidence="6 7">
    <name type="scientific">Polypedilum vanderplanki</name>
    <name type="common">Sleeping chironomid midge</name>
    <dbReference type="NCBI Taxonomy" id="319348"/>
    <lineage>
        <taxon>Eukaryota</taxon>
        <taxon>Metazoa</taxon>
        <taxon>Ecdysozoa</taxon>
        <taxon>Arthropoda</taxon>
        <taxon>Hexapoda</taxon>
        <taxon>Insecta</taxon>
        <taxon>Pterygota</taxon>
        <taxon>Neoptera</taxon>
        <taxon>Endopterygota</taxon>
        <taxon>Diptera</taxon>
        <taxon>Nematocera</taxon>
        <taxon>Chironomoidea</taxon>
        <taxon>Chironomidae</taxon>
        <taxon>Chironominae</taxon>
        <taxon>Polypedilum</taxon>
        <taxon>Polypedilum</taxon>
    </lineage>
</organism>
<evidence type="ECO:0000256" key="3">
    <source>
        <dbReference type="ARBA" id="ARBA00022525"/>
    </source>
</evidence>
<accession>A0A9J6BFZ5</accession>
<dbReference type="AlphaFoldDB" id="A0A9J6BFZ5"/>
<evidence type="ECO:0000256" key="1">
    <source>
        <dbReference type="ARBA" id="ARBA00004613"/>
    </source>
</evidence>
<dbReference type="GO" id="GO:0016298">
    <property type="term" value="F:lipase activity"/>
    <property type="evidence" value="ECO:0007669"/>
    <property type="project" value="InterPro"/>
</dbReference>
<dbReference type="Gene3D" id="3.40.50.1820">
    <property type="entry name" value="alpha/beta hydrolase"/>
    <property type="match status" value="1"/>
</dbReference>
<comment type="caution">
    <text evidence="6">The sequence shown here is derived from an EMBL/GenBank/DDBJ whole genome shotgun (WGS) entry which is preliminary data.</text>
</comment>
<name>A0A9J6BFZ5_POLVA</name>
<keyword evidence="7" id="KW-1185">Reference proteome</keyword>
<dbReference type="SUPFAM" id="SSF53474">
    <property type="entry name" value="alpha/beta-Hydrolases"/>
    <property type="match status" value="1"/>
</dbReference>
<dbReference type="GO" id="GO:0017171">
    <property type="term" value="F:serine hydrolase activity"/>
    <property type="evidence" value="ECO:0007669"/>
    <property type="project" value="TreeGrafter"/>
</dbReference>
<gene>
    <name evidence="6" type="ORF">PVAND_016722</name>
</gene>
<evidence type="ECO:0000313" key="6">
    <source>
        <dbReference type="EMBL" id="KAG5668796.1"/>
    </source>
</evidence>
<keyword evidence="3" id="KW-0964">Secreted</keyword>
<protein>
    <recommendedName>
        <fullName evidence="5">Lipase domain-containing protein</fullName>
    </recommendedName>
</protein>
<sequence>MNNFIRQQLLDHADHNVVVVDWGAGAQTPKLSHVSAGLSGWNRINVIGHSLGGHVAGHTGKRTNGRIQAIFATDPAGPLFNINSPNDRFGSR</sequence>
<dbReference type="GO" id="GO:0016042">
    <property type="term" value="P:lipid catabolic process"/>
    <property type="evidence" value="ECO:0007669"/>
    <property type="project" value="TreeGrafter"/>
</dbReference>
<evidence type="ECO:0000256" key="2">
    <source>
        <dbReference type="ARBA" id="ARBA00010701"/>
    </source>
</evidence>
<evidence type="ECO:0000259" key="5">
    <source>
        <dbReference type="Pfam" id="PF00151"/>
    </source>
</evidence>
<dbReference type="PANTHER" id="PTHR11610:SF150">
    <property type="entry name" value="FI01825P-RELATED"/>
    <property type="match status" value="1"/>
</dbReference>
<reference evidence="6" key="1">
    <citation type="submission" date="2021-03" db="EMBL/GenBank/DDBJ databases">
        <title>Chromosome level genome of the anhydrobiotic midge Polypedilum vanderplanki.</title>
        <authorList>
            <person name="Yoshida Y."/>
            <person name="Kikawada T."/>
            <person name="Gusev O."/>
        </authorList>
    </citation>
    <scope>NUCLEOTIDE SEQUENCE</scope>
    <source>
        <strain evidence="6">NIAS01</strain>
        <tissue evidence="6">Whole body or cell culture</tissue>
    </source>
</reference>
<evidence type="ECO:0000256" key="4">
    <source>
        <dbReference type="RuleBase" id="RU004262"/>
    </source>
</evidence>
<dbReference type="InterPro" id="IPR013818">
    <property type="entry name" value="Lipase"/>
</dbReference>
<evidence type="ECO:0000313" key="7">
    <source>
        <dbReference type="Proteomes" id="UP001107558"/>
    </source>
</evidence>
<feature type="domain" description="Lipase" evidence="5">
    <location>
        <begin position="43"/>
        <end position="89"/>
    </location>
</feature>
<dbReference type="Pfam" id="PF00151">
    <property type="entry name" value="Lipase"/>
    <property type="match status" value="1"/>
</dbReference>
<comment type="similarity">
    <text evidence="2 4">Belongs to the AB hydrolase superfamily. Lipase family.</text>
</comment>
<comment type="subcellular location">
    <subcellularLocation>
        <location evidence="1">Secreted</location>
    </subcellularLocation>
</comment>